<proteinExistence type="inferred from homology"/>
<comment type="caution">
    <text evidence="4">The sequence shown here is derived from an EMBL/GenBank/DDBJ whole genome shotgun (WGS) entry which is preliminary data.</text>
</comment>
<protein>
    <submittedName>
        <fullName evidence="4">Fumarylacetoacetate hydrolase family protein</fullName>
    </submittedName>
</protein>
<organism evidence="4 5">
    <name type="scientific">Halomonas colorata</name>
    <dbReference type="NCBI Taxonomy" id="2742615"/>
    <lineage>
        <taxon>Bacteria</taxon>
        <taxon>Pseudomonadati</taxon>
        <taxon>Pseudomonadota</taxon>
        <taxon>Gammaproteobacteria</taxon>
        <taxon>Oceanospirillales</taxon>
        <taxon>Halomonadaceae</taxon>
        <taxon>Halomonas</taxon>
    </lineage>
</organism>
<dbReference type="Pfam" id="PF01557">
    <property type="entry name" value="FAA_hydrolase"/>
    <property type="match status" value="1"/>
</dbReference>
<dbReference type="InterPro" id="IPR011234">
    <property type="entry name" value="Fumarylacetoacetase-like_C"/>
</dbReference>
<gene>
    <name evidence="4" type="ORF">EI547_06105</name>
</gene>
<evidence type="ECO:0000313" key="5">
    <source>
        <dbReference type="Proteomes" id="UP001645038"/>
    </source>
</evidence>
<comment type="similarity">
    <text evidence="1">Belongs to the FAH family.</text>
</comment>
<dbReference type="SUPFAM" id="SSF56529">
    <property type="entry name" value="FAH"/>
    <property type="match status" value="1"/>
</dbReference>
<keyword evidence="2" id="KW-0479">Metal-binding</keyword>
<evidence type="ECO:0000256" key="1">
    <source>
        <dbReference type="ARBA" id="ARBA00010211"/>
    </source>
</evidence>
<name>A0ABR9FWK6_9GAMM</name>
<dbReference type="InterPro" id="IPR051121">
    <property type="entry name" value="FAH"/>
</dbReference>
<sequence length="282" mass="30311">MKVANIQGNACLILDQHLACNIADESNGQFGPTMPDLFTQWEAFSQWAASHTPSITFEWNESELEAVSPRPSQVFAIGLNYDEHSKETGIGINHEFPPVFPKWASSIANPNGTVSVPEDSHIDWEVELVAIIGQRASNVTRENAMEYVAGFAVGQDFSDRQLQFIGDAPQFGLAKSCAGFAPVGPYIVTPNELANMGEAAITCEVDGVVKQAGTLNQMIFPVADILAILSKIVTLNPGDLVFTGTPSGVGYARKPQEFLQPGSCIVSTIEGIGSIQQQVVSR</sequence>
<evidence type="ECO:0000313" key="4">
    <source>
        <dbReference type="EMBL" id="MBE0463033.1"/>
    </source>
</evidence>
<accession>A0ABR9FWK6</accession>
<evidence type="ECO:0000259" key="3">
    <source>
        <dbReference type="Pfam" id="PF01557"/>
    </source>
</evidence>
<dbReference type="InterPro" id="IPR036663">
    <property type="entry name" value="Fumarylacetoacetase_C_sf"/>
</dbReference>
<keyword evidence="5" id="KW-1185">Reference proteome</keyword>
<evidence type="ECO:0000256" key="2">
    <source>
        <dbReference type="ARBA" id="ARBA00022723"/>
    </source>
</evidence>
<dbReference type="Proteomes" id="UP001645038">
    <property type="component" value="Unassembled WGS sequence"/>
</dbReference>
<dbReference type="PANTHER" id="PTHR42796">
    <property type="entry name" value="FUMARYLACETOACETATE HYDROLASE DOMAIN-CONTAINING PROTEIN 2A-RELATED"/>
    <property type="match status" value="1"/>
</dbReference>
<dbReference type="PANTHER" id="PTHR42796:SF4">
    <property type="entry name" value="FUMARYLACETOACETATE HYDROLASE DOMAIN-CONTAINING PROTEIN 2A"/>
    <property type="match status" value="1"/>
</dbReference>
<reference evidence="4 5" key="1">
    <citation type="submission" date="2020-07" db="EMBL/GenBank/DDBJ databases">
        <title>Halophilic bacteria isolated from french cheeses.</title>
        <authorList>
            <person name="Kothe C.I."/>
            <person name="Farah-Kraiem B."/>
            <person name="Renault P."/>
            <person name="Dridi B."/>
        </authorList>
    </citation>
    <scope>NUCLEOTIDE SEQUENCE [LARGE SCALE GENOMIC DNA]</scope>
    <source>
        <strain evidence="4 5">FME20</strain>
    </source>
</reference>
<dbReference type="Gene3D" id="3.90.850.10">
    <property type="entry name" value="Fumarylacetoacetase-like, C-terminal domain"/>
    <property type="match status" value="1"/>
</dbReference>
<dbReference type="GO" id="GO:0016787">
    <property type="term" value="F:hydrolase activity"/>
    <property type="evidence" value="ECO:0007669"/>
    <property type="project" value="UniProtKB-KW"/>
</dbReference>
<dbReference type="RefSeq" id="WP_192537600.1">
    <property type="nucleotide sequence ID" value="NZ_JABUZA010000050.1"/>
</dbReference>
<dbReference type="EMBL" id="RRZB01000010">
    <property type="protein sequence ID" value="MBE0463033.1"/>
    <property type="molecule type" value="Genomic_DNA"/>
</dbReference>
<feature type="domain" description="Fumarylacetoacetase-like C-terminal" evidence="3">
    <location>
        <begin position="74"/>
        <end position="280"/>
    </location>
</feature>
<keyword evidence="4" id="KW-0378">Hydrolase</keyword>